<reference evidence="2" key="1">
    <citation type="journal article" date="2022" name="Mol. Ecol. Resour.">
        <title>The genomes of chicory, endive, great burdock and yacon provide insights into Asteraceae palaeo-polyploidization history and plant inulin production.</title>
        <authorList>
            <person name="Fan W."/>
            <person name="Wang S."/>
            <person name="Wang H."/>
            <person name="Wang A."/>
            <person name="Jiang F."/>
            <person name="Liu H."/>
            <person name="Zhao H."/>
            <person name="Xu D."/>
            <person name="Zhang Y."/>
        </authorList>
    </citation>
    <scope>NUCLEOTIDE SEQUENCE [LARGE SCALE GENOMIC DNA]</scope>
    <source>
        <strain evidence="2">cv. Yunnan</strain>
    </source>
</reference>
<name>A0ACB9JXQ8_9ASTR</name>
<comment type="caution">
    <text evidence="1">The sequence shown here is derived from an EMBL/GenBank/DDBJ whole genome shotgun (WGS) entry which is preliminary data.</text>
</comment>
<evidence type="ECO:0000313" key="2">
    <source>
        <dbReference type="Proteomes" id="UP001056120"/>
    </source>
</evidence>
<sequence length="257" mass="29284">MAQFQKLKDRHNIPLQDIILATNNFADDTFIAKGGFGRVYKGAMEQEFTFLASNVSGTHGYLDPQYQHTGVLSKESDVYSFGVVLFEVLCGRLAMVAEYHDERRFLCNFVKRRYKDGTFNEIIMANLRKQIKPYSLQTFSCIAYECLNESRSRRPSMKSVVKELQSSFEYQIGLPTKLWGSSMDECGSSWSLLLDHNLKLRKITIDHEEWIFSIGFTVEDLSGSLISSQHGGTDGRSGGELSEVTYFVLETIIFLIF</sequence>
<gene>
    <name evidence="1" type="ORF">L1987_06285</name>
</gene>
<evidence type="ECO:0000313" key="1">
    <source>
        <dbReference type="EMBL" id="KAI3824814.1"/>
    </source>
</evidence>
<dbReference type="EMBL" id="CM042019">
    <property type="protein sequence ID" value="KAI3824814.1"/>
    <property type="molecule type" value="Genomic_DNA"/>
</dbReference>
<proteinExistence type="predicted"/>
<protein>
    <submittedName>
        <fullName evidence="1">Uncharacterized protein</fullName>
    </submittedName>
</protein>
<reference evidence="1 2" key="2">
    <citation type="journal article" date="2022" name="Mol. Ecol. Resour.">
        <title>The genomes of chicory, endive, great burdock and yacon provide insights into Asteraceae paleo-polyploidization history and plant inulin production.</title>
        <authorList>
            <person name="Fan W."/>
            <person name="Wang S."/>
            <person name="Wang H."/>
            <person name="Wang A."/>
            <person name="Jiang F."/>
            <person name="Liu H."/>
            <person name="Zhao H."/>
            <person name="Xu D."/>
            <person name="Zhang Y."/>
        </authorList>
    </citation>
    <scope>NUCLEOTIDE SEQUENCE [LARGE SCALE GENOMIC DNA]</scope>
    <source>
        <strain evidence="2">cv. Yunnan</strain>
        <tissue evidence="1">Leaves</tissue>
    </source>
</reference>
<keyword evidence="2" id="KW-1185">Reference proteome</keyword>
<organism evidence="1 2">
    <name type="scientific">Smallanthus sonchifolius</name>
    <dbReference type="NCBI Taxonomy" id="185202"/>
    <lineage>
        <taxon>Eukaryota</taxon>
        <taxon>Viridiplantae</taxon>
        <taxon>Streptophyta</taxon>
        <taxon>Embryophyta</taxon>
        <taxon>Tracheophyta</taxon>
        <taxon>Spermatophyta</taxon>
        <taxon>Magnoliopsida</taxon>
        <taxon>eudicotyledons</taxon>
        <taxon>Gunneridae</taxon>
        <taxon>Pentapetalae</taxon>
        <taxon>asterids</taxon>
        <taxon>campanulids</taxon>
        <taxon>Asterales</taxon>
        <taxon>Asteraceae</taxon>
        <taxon>Asteroideae</taxon>
        <taxon>Heliantheae alliance</taxon>
        <taxon>Millerieae</taxon>
        <taxon>Smallanthus</taxon>
    </lineage>
</organism>
<accession>A0ACB9JXQ8</accession>
<dbReference type="Proteomes" id="UP001056120">
    <property type="component" value="Linkage Group LG02"/>
</dbReference>